<evidence type="ECO:0000259" key="8">
    <source>
        <dbReference type="PROSITE" id="PS50237"/>
    </source>
</evidence>
<dbReference type="InterPro" id="IPR000569">
    <property type="entry name" value="HECT_dom"/>
</dbReference>
<proteinExistence type="inferred from homology"/>
<dbReference type="InterPro" id="IPR011989">
    <property type="entry name" value="ARM-like"/>
</dbReference>
<dbReference type="PANTHER" id="PTHR45670">
    <property type="entry name" value="E3 UBIQUITIN-PROTEIN LIGASE TRIP12"/>
    <property type="match status" value="1"/>
</dbReference>
<dbReference type="PANTHER" id="PTHR45670:SF1">
    <property type="entry name" value="E3 UBIQUITIN-PROTEIN LIGASE HECTD1"/>
    <property type="match status" value="1"/>
</dbReference>
<dbReference type="SMART" id="SM00119">
    <property type="entry name" value="HECTc"/>
    <property type="match status" value="1"/>
</dbReference>
<feature type="domain" description="HECT" evidence="8">
    <location>
        <begin position="1312"/>
        <end position="1676"/>
    </location>
</feature>
<protein>
    <recommendedName>
        <fullName evidence="3">HECT-type E3 ubiquitin transferase</fullName>
        <ecNumber evidence="3">2.3.2.26</ecNumber>
    </recommendedName>
</protein>
<feature type="compositionally biased region" description="Acidic residues" evidence="7">
    <location>
        <begin position="1025"/>
        <end position="1044"/>
    </location>
</feature>
<evidence type="ECO:0000256" key="2">
    <source>
        <dbReference type="ARBA" id="ARBA00006331"/>
    </source>
</evidence>
<feature type="compositionally biased region" description="Low complexity" evidence="7">
    <location>
        <begin position="1"/>
        <end position="27"/>
    </location>
</feature>
<feature type="region of interest" description="Disordered" evidence="7">
    <location>
        <begin position="668"/>
        <end position="725"/>
    </location>
</feature>
<dbReference type="VEuPathDB" id="FungiDB:BCV72DRAFT_333348"/>
<feature type="region of interest" description="Disordered" evidence="7">
    <location>
        <begin position="516"/>
        <end position="544"/>
    </location>
</feature>
<comment type="similarity">
    <text evidence="2">Belongs to the UPL family. K-HECT subfamily.</text>
</comment>
<evidence type="ECO:0000256" key="7">
    <source>
        <dbReference type="SAM" id="MobiDB-lite"/>
    </source>
</evidence>
<feature type="compositionally biased region" description="Polar residues" evidence="7">
    <location>
        <begin position="669"/>
        <end position="679"/>
    </location>
</feature>
<dbReference type="InterPro" id="IPR016024">
    <property type="entry name" value="ARM-type_fold"/>
</dbReference>
<accession>A0A1X0S1N1</accession>
<comment type="catalytic activity">
    <reaction evidence="1">
        <text>S-ubiquitinyl-[E2 ubiquitin-conjugating enzyme]-L-cysteine + [acceptor protein]-L-lysine = [E2 ubiquitin-conjugating enzyme]-L-cysteine + N(6)-ubiquitinyl-[acceptor protein]-L-lysine.</text>
        <dbReference type="EC" id="2.3.2.26"/>
    </reaction>
</comment>
<feature type="active site" description="Glycyl thioester intermediate" evidence="6">
    <location>
        <position position="1643"/>
    </location>
</feature>
<feature type="region of interest" description="Disordered" evidence="7">
    <location>
        <begin position="1"/>
        <end position="149"/>
    </location>
</feature>
<gene>
    <name evidence="9" type="ORF">BCV71DRAFT_118703</name>
</gene>
<dbReference type="Pfam" id="PF25579">
    <property type="entry name" value="TPR_TRIP12_N"/>
    <property type="match status" value="1"/>
</dbReference>
<dbReference type="CDD" id="cd00078">
    <property type="entry name" value="HECTc"/>
    <property type="match status" value="1"/>
</dbReference>
<dbReference type="GO" id="GO:0043161">
    <property type="term" value="P:proteasome-mediated ubiquitin-dependent protein catabolic process"/>
    <property type="evidence" value="ECO:0007669"/>
    <property type="project" value="TreeGrafter"/>
</dbReference>
<dbReference type="Gene3D" id="1.25.10.10">
    <property type="entry name" value="Leucine-rich Repeat Variant"/>
    <property type="match status" value="1"/>
</dbReference>
<evidence type="ECO:0000256" key="3">
    <source>
        <dbReference type="ARBA" id="ARBA00012485"/>
    </source>
</evidence>
<evidence type="ECO:0000256" key="5">
    <source>
        <dbReference type="ARBA" id="ARBA00022786"/>
    </source>
</evidence>
<reference evidence="9 10" key="1">
    <citation type="journal article" date="2016" name="Proc. Natl. Acad. Sci. U.S.A.">
        <title>Lipid metabolic changes in an early divergent fungus govern the establishment of a mutualistic symbiosis with endobacteria.</title>
        <authorList>
            <person name="Lastovetsky O.A."/>
            <person name="Gaspar M.L."/>
            <person name="Mondo S.J."/>
            <person name="LaButti K.M."/>
            <person name="Sandor L."/>
            <person name="Grigoriev I.V."/>
            <person name="Henry S.A."/>
            <person name="Pawlowska T.E."/>
        </authorList>
    </citation>
    <scope>NUCLEOTIDE SEQUENCE [LARGE SCALE GENOMIC DNA]</scope>
    <source>
        <strain evidence="9 10">ATCC 11559</strain>
    </source>
</reference>
<dbReference type="PROSITE" id="PS50237">
    <property type="entry name" value="HECT"/>
    <property type="match status" value="1"/>
</dbReference>
<keyword evidence="4" id="KW-0808">Transferase</keyword>
<feature type="compositionally biased region" description="Polar residues" evidence="7">
    <location>
        <begin position="85"/>
        <end position="100"/>
    </location>
</feature>
<dbReference type="Pfam" id="PF00632">
    <property type="entry name" value="HECT"/>
    <property type="match status" value="1"/>
</dbReference>
<evidence type="ECO:0000256" key="1">
    <source>
        <dbReference type="ARBA" id="ARBA00000885"/>
    </source>
</evidence>
<dbReference type="EC" id="2.3.2.26" evidence="3"/>
<dbReference type="OMA" id="AEPLSQF"/>
<organism evidence="9 10">
    <name type="scientific">Rhizopus microsporus</name>
    <dbReference type="NCBI Taxonomy" id="58291"/>
    <lineage>
        <taxon>Eukaryota</taxon>
        <taxon>Fungi</taxon>
        <taxon>Fungi incertae sedis</taxon>
        <taxon>Mucoromycota</taxon>
        <taxon>Mucoromycotina</taxon>
        <taxon>Mucoromycetes</taxon>
        <taxon>Mucorales</taxon>
        <taxon>Mucorineae</taxon>
        <taxon>Rhizopodaceae</taxon>
        <taxon>Rhizopus</taxon>
    </lineage>
</organism>
<feature type="compositionally biased region" description="Acidic residues" evidence="7">
    <location>
        <begin position="131"/>
        <end position="149"/>
    </location>
</feature>
<dbReference type="InterPro" id="IPR045322">
    <property type="entry name" value="HECTD1/TRIP12-like"/>
</dbReference>
<dbReference type="GO" id="GO:0061630">
    <property type="term" value="F:ubiquitin protein ligase activity"/>
    <property type="evidence" value="ECO:0007669"/>
    <property type="project" value="UniProtKB-EC"/>
</dbReference>
<dbReference type="SUPFAM" id="SSF56204">
    <property type="entry name" value="Hect, E3 ligase catalytic domain"/>
    <property type="match status" value="1"/>
</dbReference>
<feature type="region of interest" description="Disordered" evidence="7">
    <location>
        <begin position="981"/>
        <end position="1075"/>
    </location>
</feature>
<dbReference type="GO" id="GO:0000209">
    <property type="term" value="P:protein polyubiquitination"/>
    <property type="evidence" value="ECO:0007669"/>
    <property type="project" value="TreeGrafter"/>
</dbReference>
<feature type="compositionally biased region" description="Low complexity" evidence="7">
    <location>
        <begin position="532"/>
        <end position="544"/>
    </location>
</feature>
<evidence type="ECO:0000256" key="4">
    <source>
        <dbReference type="ARBA" id="ARBA00022679"/>
    </source>
</evidence>
<feature type="compositionally biased region" description="Acidic residues" evidence="7">
    <location>
        <begin position="108"/>
        <end position="123"/>
    </location>
</feature>
<evidence type="ECO:0000313" key="9">
    <source>
        <dbReference type="EMBL" id="ORE18177.1"/>
    </source>
</evidence>
<keyword evidence="5 6" id="KW-0833">Ubl conjugation pathway</keyword>
<name>A0A1X0S1N1_RHIZD</name>
<dbReference type="EMBL" id="KV921336">
    <property type="protein sequence ID" value="ORE18177.1"/>
    <property type="molecule type" value="Genomic_DNA"/>
</dbReference>
<dbReference type="SUPFAM" id="SSF48371">
    <property type="entry name" value="ARM repeat"/>
    <property type="match status" value="1"/>
</dbReference>
<dbReference type="Proteomes" id="UP000242381">
    <property type="component" value="Unassembled WGS sequence"/>
</dbReference>
<dbReference type="Gene3D" id="3.90.1750.10">
    <property type="entry name" value="Hect, E3 ligase catalytic domains"/>
    <property type="match status" value="1"/>
</dbReference>
<evidence type="ECO:0000313" key="10">
    <source>
        <dbReference type="Proteomes" id="UP000242381"/>
    </source>
</evidence>
<dbReference type="GO" id="GO:0016607">
    <property type="term" value="C:nuclear speck"/>
    <property type="evidence" value="ECO:0007669"/>
    <property type="project" value="TreeGrafter"/>
</dbReference>
<dbReference type="InterPro" id="IPR035983">
    <property type="entry name" value="Hect_E3_ubiquitin_ligase"/>
</dbReference>
<feature type="compositionally biased region" description="Polar residues" evidence="7">
    <location>
        <begin position="713"/>
        <end position="723"/>
    </location>
</feature>
<sequence length="1676" mass="188876">MEQRLNKSTKGKGSSSQQQHNSNSNSKRYSLRNKKESTPKKVAKQTSSRKRKQSETDIPSNKRRMEQKGKQKETENIKSSKKNQRMSNQQQQNLDETLQDSPYIPSLEYEEKEEEDHVDEESQYDNGHGEEENEDEDDEEVGDEGDEEEMMNELNRVRRALGLQMEGLFGGMPSDSNRFRSILSSLKNQEEPTMQLIALQELAEILSVSNEDNLIGYFSCDSFVKELIRIMSGPEIMADMDDDMMLALAMSEGLSAGNPEIMLLACRCISNLLDALPTAATSIVFHGGIKVLCQKLKSIQYIDLAEQALCALEKISAQVPRAVVHEGGLSASLMYFDFFSVHAQRTALRTASNCLRGIDQESFSQVTEVTPTLMNAMSYSDRTVVELTCLCWVRISESYRSQRESLERVISVDLLKTLFGLIPITGNSNAVRPATFQDILRIFRAVAKASPHLSFELLKMDIIGAFYHILTGSAAATNQPQISHVTLDSKWRESVPTIIKTMADLLPPLPKNSMFSSRRFKENGPVASRTRSSGLPLPSESGSSPVDPRISWFEEHSEFLVRIDSILFPLFLDMYASTVNLRVRQLIIHTMLRLTHYTNPEDLEKVLKNVPLSSFLSGILTRQEQPGLIIDALYHAELLIKKLPSIYHVLFEREGVLHEIESIAKQPIVSESQPTQNDANLDESDATTTDAEKKQEGDEEDESEQEERRDTAIGSSQERSSLPQRRILDRGDLQALLQEHYALLQSSRTGRHSQSAGESEKGLGRGSVRKYIIQLAQNFIANYFHTDEANADGVPSRAPGSTLKEIAIFTEQLMNLQDRESAEKTLVQLSAYLKNSPMGISSFELTNSGLMKAMLAFLTQKDGFNNISREERKHMFETIFMDRPDLDEDGNNSLKKLVVRLHEILSRSETFEVVSPLESSSSDSLRNPTSMLAKQLRLRLTGKGENIPSSYRQLMVSTHAVAMFRVLEEYLLARLRASSELEDHHDDEHEEDENDDDDDNDDDNDDDDDDDDDEEEEHMLISGNGDDDEEEGMDVDDEDEEMVDAVEVQKDNSEDEEAPEGKQSKPCASSSNNKKKDGEWRIRFSLNGTIISNDTTVYAAVHQYEMKEERSQTRSGRSIWSSSYPVTFERVWVPNSDSSDDTKKAAIACQLADVTKPKELSDDSVCVQVILLMKELSLAITKNSVGISAQDFINRKLTAKMNRQLEEPLIVASSCLPTWSYWLMSVAPFLFPFETRYLFIQSTSFGYSRLIARWQSLQMRNNTQNGPRDDGHQSQQPILGRMERQKVRIVRTQMLESAIKIFDLFGSSPGVLEIEYVGEEGTGLGPTLEFYASTSKEFSKHSIDMWRGSNKSLSGYVDAPNGLFPKPLAKPTSSSAKKVIQLFRTLGQFVAKAMLDFRIIDIRFSPAFFKVVLDNVKPSHELLMEIDPVLAKSLNLLQSFIDKKNTIYADQTKSHIQKMKEAENIEIDGVKIEDLYLDFTLPGDSKYELKPNGSEIPVTIKNVEQYVELVLDAVAGSGVAAQIEAFKEGFNGLFSIEDLKLLTHSELVALFGTSEDDWSLATLTDTIKADHGFTMESKSVQYLLEILSEMDAVQRREFLQFTTGSPRLPIGGWKALRPVFTVVRKVPESNLSPDDYLPSVMTCANYLKMPEYSSKEIMRQKLEKSMKEGQNSFLLS</sequence>
<feature type="compositionally biased region" description="Basic and acidic residues" evidence="7">
    <location>
        <begin position="63"/>
        <end position="78"/>
    </location>
</feature>
<feature type="compositionally biased region" description="Basic residues" evidence="7">
    <location>
        <begin position="41"/>
        <end position="52"/>
    </location>
</feature>
<dbReference type="Gene3D" id="3.30.2410.10">
    <property type="entry name" value="Hect, E3 ligase catalytic domain"/>
    <property type="match status" value="1"/>
</dbReference>
<dbReference type="InterPro" id="IPR057948">
    <property type="entry name" value="TPR_TRIP12_N"/>
</dbReference>
<evidence type="ECO:0000256" key="6">
    <source>
        <dbReference type="PROSITE-ProRule" id="PRU00104"/>
    </source>
</evidence>
<feature type="compositionally biased region" description="Acidic residues" evidence="7">
    <location>
        <begin position="988"/>
        <end position="1017"/>
    </location>
</feature>